<dbReference type="PANTHER" id="PTHR22883">
    <property type="entry name" value="ZINC FINGER DHHC DOMAIN CONTAINING PROTEIN"/>
    <property type="match status" value="1"/>
</dbReference>
<keyword evidence="4 8" id="KW-0812">Transmembrane</keyword>
<comment type="domain">
    <text evidence="8">The DHHC domain is required for palmitoyltransferase activity.</text>
</comment>
<reference evidence="11" key="1">
    <citation type="submission" date="2015-04" db="UniProtKB">
        <authorList>
            <consortium name="EnsemblPlants"/>
        </authorList>
    </citation>
    <scope>IDENTIFICATION</scope>
</reference>
<dbReference type="PROSITE" id="PS50216">
    <property type="entry name" value="DHHC"/>
    <property type="match status" value="1"/>
</dbReference>
<dbReference type="OMA" id="FCWVNLA"/>
<dbReference type="GO" id="GO:0019706">
    <property type="term" value="F:protein-cysteine S-palmitoyltransferase activity"/>
    <property type="evidence" value="ECO:0007669"/>
    <property type="project" value="UniProtKB-EC"/>
</dbReference>
<feature type="domain" description="Palmitoyltransferase DHHC" evidence="10">
    <location>
        <begin position="262"/>
        <end position="347"/>
    </location>
</feature>
<keyword evidence="5 8" id="KW-1133">Transmembrane helix</keyword>
<keyword evidence="6 8" id="KW-0472">Membrane</keyword>
<feature type="transmembrane region" description="Helical" evidence="8">
    <location>
        <begin position="59"/>
        <end position="86"/>
    </location>
</feature>
<comment type="similarity">
    <text evidence="2 8">Belongs to the DHHC palmitoyltransferase family.</text>
</comment>
<dbReference type="InterPro" id="IPR039859">
    <property type="entry name" value="PFA4/ZDH16/20/ERF2-like"/>
</dbReference>
<dbReference type="GO" id="GO:0005794">
    <property type="term" value="C:Golgi apparatus"/>
    <property type="evidence" value="ECO:0007669"/>
    <property type="project" value="TreeGrafter"/>
</dbReference>
<dbReference type="eggNOG" id="KOG1311">
    <property type="taxonomic scope" value="Eukaryota"/>
</dbReference>
<evidence type="ECO:0000256" key="2">
    <source>
        <dbReference type="ARBA" id="ARBA00008574"/>
    </source>
</evidence>
<feature type="transmembrane region" description="Helical" evidence="8">
    <location>
        <begin position="92"/>
        <end position="112"/>
    </location>
</feature>
<feature type="transmembrane region" description="Helical" evidence="8">
    <location>
        <begin position="267"/>
        <end position="294"/>
    </location>
</feature>
<dbReference type="EC" id="2.3.1.225" evidence="8"/>
<dbReference type="AlphaFoldDB" id="A0A0E0MG02"/>
<reference evidence="11" key="2">
    <citation type="submission" date="2018-05" db="EMBL/GenBank/DDBJ databases">
        <title>OpunRS2 (Oryza punctata Reference Sequence Version 2).</title>
        <authorList>
            <person name="Zhang J."/>
            <person name="Kudrna D."/>
            <person name="Lee S."/>
            <person name="Talag J."/>
            <person name="Welchert J."/>
            <person name="Wing R.A."/>
        </authorList>
    </citation>
    <scope>NUCLEOTIDE SEQUENCE [LARGE SCALE GENOMIC DNA]</scope>
</reference>
<dbReference type="STRING" id="4537.A0A0E0MG02"/>
<evidence type="ECO:0000256" key="1">
    <source>
        <dbReference type="ARBA" id="ARBA00004141"/>
    </source>
</evidence>
<accession>A0A0E0MG02</accession>
<evidence type="ECO:0000259" key="10">
    <source>
        <dbReference type="Pfam" id="PF01529"/>
    </source>
</evidence>
<dbReference type="GO" id="GO:0006612">
    <property type="term" value="P:protein targeting to membrane"/>
    <property type="evidence" value="ECO:0007669"/>
    <property type="project" value="TreeGrafter"/>
</dbReference>
<evidence type="ECO:0000313" key="12">
    <source>
        <dbReference type="Proteomes" id="UP000026962"/>
    </source>
</evidence>
<evidence type="ECO:0000313" key="11">
    <source>
        <dbReference type="EnsemblPlants" id="OPUNC11G13010.1"/>
    </source>
</evidence>
<feature type="transmembrane region" description="Helical" evidence="8">
    <location>
        <begin position="314"/>
        <end position="337"/>
    </location>
</feature>
<keyword evidence="12" id="KW-1185">Reference proteome</keyword>
<dbReference type="Gramene" id="OPUNC11G13010.1">
    <property type="protein sequence ID" value="OPUNC11G13010.1"/>
    <property type="gene ID" value="OPUNC11G13010"/>
</dbReference>
<proteinExistence type="inferred from homology"/>
<dbReference type="HOGENOM" id="CLU_018741_2_0_1"/>
<dbReference type="Proteomes" id="UP000026962">
    <property type="component" value="Chromosome 11"/>
</dbReference>
<dbReference type="GO" id="GO:0005783">
    <property type="term" value="C:endoplasmic reticulum"/>
    <property type="evidence" value="ECO:0007669"/>
    <property type="project" value="TreeGrafter"/>
</dbReference>
<dbReference type="EnsemblPlants" id="OPUNC11G13010.1">
    <property type="protein sequence ID" value="OPUNC11G13010.1"/>
    <property type="gene ID" value="OPUNC11G13010"/>
</dbReference>
<comment type="subcellular location">
    <subcellularLocation>
        <location evidence="1">Membrane</location>
        <topology evidence="1">Multi-pass membrane protein</topology>
    </subcellularLocation>
</comment>
<name>A0A0E0MG02_ORYPU</name>
<organism evidence="11">
    <name type="scientific">Oryza punctata</name>
    <name type="common">Red rice</name>
    <dbReference type="NCBI Taxonomy" id="4537"/>
    <lineage>
        <taxon>Eukaryota</taxon>
        <taxon>Viridiplantae</taxon>
        <taxon>Streptophyta</taxon>
        <taxon>Embryophyta</taxon>
        <taxon>Tracheophyta</taxon>
        <taxon>Spermatophyta</taxon>
        <taxon>Magnoliopsida</taxon>
        <taxon>Liliopsida</taxon>
        <taxon>Poales</taxon>
        <taxon>Poaceae</taxon>
        <taxon>BOP clade</taxon>
        <taxon>Oryzoideae</taxon>
        <taxon>Oryzeae</taxon>
        <taxon>Oryzinae</taxon>
        <taxon>Oryza</taxon>
    </lineage>
</organism>
<evidence type="ECO:0000256" key="4">
    <source>
        <dbReference type="ARBA" id="ARBA00022692"/>
    </source>
</evidence>
<evidence type="ECO:0000256" key="7">
    <source>
        <dbReference type="ARBA" id="ARBA00023315"/>
    </source>
</evidence>
<dbReference type="Pfam" id="PF01529">
    <property type="entry name" value="DHHC"/>
    <property type="match status" value="2"/>
</dbReference>
<dbReference type="PANTHER" id="PTHR22883:SF324">
    <property type="entry name" value="S-ACYLTRANSFERASE"/>
    <property type="match status" value="1"/>
</dbReference>
<feature type="region of interest" description="Disordered" evidence="9">
    <location>
        <begin position="453"/>
        <end position="481"/>
    </location>
</feature>
<keyword evidence="3 8" id="KW-0808">Transferase</keyword>
<evidence type="ECO:0000256" key="8">
    <source>
        <dbReference type="RuleBase" id="RU079119"/>
    </source>
</evidence>
<evidence type="ECO:0000256" key="6">
    <source>
        <dbReference type="ARBA" id="ARBA00023136"/>
    </source>
</evidence>
<dbReference type="GO" id="GO:0016020">
    <property type="term" value="C:membrane"/>
    <property type="evidence" value="ECO:0007669"/>
    <property type="project" value="UniProtKB-SubCell"/>
</dbReference>
<evidence type="ECO:0000256" key="3">
    <source>
        <dbReference type="ARBA" id="ARBA00022679"/>
    </source>
</evidence>
<keyword evidence="7 8" id="KW-0012">Acyltransferase</keyword>
<evidence type="ECO:0000256" key="5">
    <source>
        <dbReference type="ARBA" id="ARBA00022989"/>
    </source>
</evidence>
<feature type="domain" description="Palmitoyltransferase DHHC" evidence="10">
    <location>
        <begin position="192"/>
        <end position="231"/>
    </location>
</feature>
<evidence type="ECO:0000256" key="9">
    <source>
        <dbReference type="SAM" id="MobiDB-lite"/>
    </source>
</evidence>
<protein>
    <recommendedName>
        <fullName evidence="8">S-acyltransferase</fullName>
        <ecNumber evidence="8">2.3.1.225</ecNumber>
    </recommendedName>
    <alternativeName>
        <fullName evidence="8">Palmitoyltransferase</fullName>
    </alternativeName>
</protein>
<dbReference type="InterPro" id="IPR001594">
    <property type="entry name" value="Palmitoyltrfase_DHHC"/>
</dbReference>
<comment type="catalytic activity">
    <reaction evidence="8">
        <text>L-cysteinyl-[protein] + hexadecanoyl-CoA = S-hexadecanoyl-L-cysteinyl-[protein] + CoA</text>
        <dbReference type="Rhea" id="RHEA:36683"/>
        <dbReference type="Rhea" id="RHEA-COMP:10131"/>
        <dbReference type="Rhea" id="RHEA-COMP:11032"/>
        <dbReference type="ChEBI" id="CHEBI:29950"/>
        <dbReference type="ChEBI" id="CHEBI:57287"/>
        <dbReference type="ChEBI" id="CHEBI:57379"/>
        <dbReference type="ChEBI" id="CHEBI:74151"/>
        <dbReference type="EC" id="2.3.1.225"/>
    </reaction>
</comment>
<sequence>MKVRWLPFKKNHLASDASSTTSAAAATAVTTHRLYQVWRGRNRFLCGGRLIFGPDASSIVLTVSLIMTPLALFVAFVSFRLAALIGKPLGQAVPAIAIAVGAFVSLTISVSLEQMKQWIRSNTLRACVCMQDVIVLVLTSGRDPGIIPRNLRPPEPEDVGVSSPAFGGGGGGGGSLPPTRDVYVNGVVVKVKYCHTCLLYRPPRCSHCSVCNNCVERFDHHCPWVGQCIGKVSLSHPIPSSPSPATISGELIKCSISLSLSQRNYRFFFMFISSTTFLCLYVFVFCWVNLAMIARQYGCSMGRAVVESPVSGFLIVYTFVTAWFVGGLTAFHSYLVCTNQTTYENFRYRYERKANPHNRGVAKNVAEIFLSPIPPSKNDFRSRVAVEHYYAAGAGAASGQYFYSYSIGPLSTESKAASFNTRGSLSFDLGGGYSAKRTSVDVSSNSSDFGDIYGGEQQPPRHSIFGGDGGGGGRTSVRKEDDVPTEFGHYGAAAAAAAGRPRGREFEAA</sequence>